<dbReference type="InterPro" id="IPR048627">
    <property type="entry name" value="Sec10_HB"/>
</dbReference>
<sequence length="1014" mass="109978">MSFGPRPRMLILISVSSPNNDNDTHTTPFTAAAPFATRRMLTALDSPAHSRRNSFWTRPWTKRTSQPSPRSSPVLAAATNGKHSATERLVVGSDQDLRRSSVPSSPTTFGSLVRGTISTMATTAASGSTGVLAALNPVAAASRLRSPSNISAASSVRSSAPPLRLTALPQDVTLRILAVLPPADLARVAACSRRLKVLAYNDALFERKLRIMQLWTGKDTTATGTAFGEGVKGPDTAVTGAATTASPTGTLSRAMFAADLVPPRQSANAVPLHVRECWTRLSPAFTAAPAAPGTASAVGLADSTTPAPTTGQARTLYRRIHRVLWPYYTAFRPRSAGGADESGDEAAARRKNITDLTDPVEQAIYYTAVRQFGRAVLVDDAAKITENIRAQVQVYEAAKLSAFDRSLEASDIDGQRAAATCLFYLNGGESCVQLFIYKSPIFFDHSRDVTENFQALSLEGGQSSPLQQYLDTISTTLDADLPRITKIFPHPTQFQYLYVQKVFDDCIIEYLSRLLGEANQRDLAVFLNSLTLIFEHCSALITSLADRLDAKRLEAMLRKCLSPFTAQYMDRELADLRARSAAAVDAWWTDLRSRQAKRSAAAAAVSAVASSAAGAGTAVAGPGQAVEEVTRRVLSGVRTVLLTPQALVQRAIRRAGGTGGNYAPAVGVLVAAPGTVANGPESPTSPAEDEELDALLSLELALTLIDQNKASLKRCVVMMSPLGDVKPHVEKLFCLLTRTLGEKHIRPCYDMANERLSAYKASEAIEVLPLIQLFAMNQVADAILQLVHTYFSDEIARYINLNDFLSESIQEKKKFEQLLDDCVATGLDRAMVTLMAQTEFLLATEQRAADFDPPDDVMTDTQPTPACRAALACLQKHLDLVAQRGAGGASAGDKHILQVFVGEVGARFFTVVTKHIKRQRISQVGGFRLMCDINAYAAWADSLRNADVARLFKALKELTNIYVVSDIASLKPLVKDQTRYAGVFRVEDMYEFLECRTDFEKIKSRVKESECVIM</sequence>
<feature type="compositionally biased region" description="Polar residues" evidence="1">
    <location>
        <begin position="62"/>
        <end position="71"/>
    </location>
</feature>
<dbReference type="STRING" id="578462.A0A0L0S6J6"/>
<dbReference type="OrthoDB" id="5554140at2759"/>
<proteinExistence type="predicted"/>
<feature type="domain" description="F-box" evidence="2">
    <location>
        <begin position="162"/>
        <end position="208"/>
    </location>
</feature>
<organism evidence="3 4">
    <name type="scientific">Allomyces macrogynus (strain ATCC 38327)</name>
    <name type="common">Allomyces javanicus var. macrogynus</name>
    <dbReference type="NCBI Taxonomy" id="578462"/>
    <lineage>
        <taxon>Eukaryota</taxon>
        <taxon>Fungi</taxon>
        <taxon>Fungi incertae sedis</taxon>
        <taxon>Blastocladiomycota</taxon>
        <taxon>Blastocladiomycetes</taxon>
        <taxon>Blastocladiales</taxon>
        <taxon>Blastocladiaceae</taxon>
        <taxon>Allomyces</taxon>
    </lineage>
</organism>
<dbReference type="Pfam" id="PF12937">
    <property type="entry name" value="F-box-like"/>
    <property type="match status" value="1"/>
</dbReference>
<feature type="region of interest" description="Disordered" evidence="1">
    <location>
        <begin position="44"/>
        <end position="82"/>
    </location>
</feature>
<dbReference type="InterPro" id="IPR036047">
    <property type="entry name" value="F-box-like_dom_sf"/>
</dbReference>
<protein>
    <recommendedName>
        <fullName evidence="2">F-box domain-containing protein</fullName>
    </recommendedName>
</protein>
<dbReference type="AlphaFoldDB" id="A0A0L0S6J6"/>
<accession>A0A0L0S6J6</accession>
<reference evidence="4" key="2">
    <citation type="submission" date="2009-11" db="EMBL/GenBank/DDBJ databases">
        <title>The Genome Sequence of Allomyces macrogynus strain ATCC 38327.</title>
        <authorList>
            <consortium name="The Broad Institute Genome Sequencing Platform"/>
            <person name="Russ C."/>
            <person name="Cuomo C."/>
            <person name="Shea T."/>
            <person name="Young S.K."/>
            <person name="Zeng Q."/>
            <person name="Koehrsen M."/>
            <person name="Haas B."/>
            <person name="Borodovsky M."/>
            <person name="Guigo R."/>
            <person name="Alvarado L."/>
            <person name="Berlin A."/>
            <person name="Borenstein D."/>
            <person name="Chen Z."/>
            <person name="Engels R."/>
            <person name="Freedman E."/>
            <person name="Gellesch M."/>
            <person name="Goldberg J."/>
            <person name="Griggs A."/>
            <person name="Gujja S."/>
            <person name="Heiman D."/>
            <person name="Hepburn T."/>
            <person name="Howarth C."/>
            <person name="Jen D."/>
            <person name="Larson L."/>
            <person name="Lewis B."/>
            <person name="Mehta T."/>
            <person name="Park D."/>
            <person name="Pearson M."/>
            <person name="Roberts A."/>
            <person name="Saif S."/>
            <person name="Shenoy N."/>
            <person name="Sisk P."/>
            <person name="Stolte C."/>
            <person name="Sykes S."/>
            <person name="Walk T."/>
            <person name="White J."/>
            <person name="Yandava C."/>
            <person name="Burger G."/>
            <person name="Gray M.W."/>
            <person name="Holland P.W.H."/>
            <person name="King N."/>
            <person name="Lang F.B.F."/>
            <person name="Roger A.J."/>
            <person name="Ruiz-Trillo I."/>
            <person name="Lander E."/>
            <person name="Nusbaum C."/>
        </authorList>
    </citation>
    <scope>NUCLEOTIDE SEQUENCE [LARGE SCALE GENOMIC DNA]</scope>
    <source>
        <strain evidence="4">ATCC 38327</strain>
    </source>
</reference>
<evidence type="ECO:0000256" key="1">
    <source>
        <dbReference type="SAM" id="MobiDB-lite"/>
    </source>
</evidence>
<dbReference type="PROSITE" id="PS50181">
    <property type="entry name" value="FBOX"/>
    <property type="match status" value="1"/>
</dbReference>
<dbReference type="GO" id="GO:0000145">
    <property type="term" value="C:exocyst"/>
    <property type="evidence" value="ECO:0007669"/>
    <property type="project" value="TreeGrafter"/>
</dbReference>
<evidence type="ECO:0000259" key="2">
    <source>
        <dbReference type="PROSITE" id="PS50181"/>
    </source>
</evidence>
<dbReference type="VEuPathDB" id="FungiDB:AMAG_04884"/>
<dbReference type="eggNOG" id="KOG3745">
    <property type="taxonomic scope" value="Eukaryota"/>
</dbReference>
<name>A0A0L0S6J6_ALLM3</name>
<dbReference type="InterPro" id="IPR009976">
    <property type="entry name" value="Sec10-like"/>
</dbReference>
<dbReference type="PANTHER" id="PTHR12100">
    <property type="entry name" value="SEC10"/>
    <property type="match status" value="1"/>
</dbReference>
<gene>
    <name evidence="3" type="ORF">AMAG_04884</name>
</gene>
<dbReference type="InterPro" id="IPR001810">
    <property type="entry name" value="F-box_dom"/>
</dbReference>
<dbReference type="GO" id="GO:0006887">
    <property type="term" value="P:exocytosis"/>
    <property type="evidence" value="ECO:0007669"/>
    <property type="project" value="TreeGrafter"/>
</dbReference>
<keyword evidence="4" id="KW-1185">Reference proteome</keyword>
<dbReference type="Gene3D" id="1.20.1280.50">
    <property type="match status" value="1"/>
</dbReference>
<dbReference type="SUPFAM" id="SSF81383">
    <property type="entry name" value="F-box domain"/>
    <property type="match status" value="1"/>
</dbReference>
<evidence type="ECO:0000313" key="4">
    <source>
        <dbReference type="Proteomes" id="UP000054350"/>
    </source>
</evidence>
<dbReference type="PANTHER" id="PTHR12100:SF1">
    <property type="entry name" value="RECYCLIN-1"/>
    <property type="match status" value="1"/>
</dbReference>
<reference evidence="3 4" key="1">
    <citation type="submission" date="2009-11" db="EMBL/GenBank/DDBJ databases">
        <title>Annotation of Allomyces macrogynus ATCC 38327.</title>
        <authorList>
            <consortium name="The Broad Institute Genome Sequencing Platform"/>
            <person name="Russ C."/>
            <person name="Cuomo C."/>
            <person name="Burger G."/>
            <person name="Gray M.W."/>
            <person name="Holland P.W.H."/>
            <person name="King N."/>
            <person name="Lang F.B.F."/>
            <person name="Roger A.J."/>
            <person name="Ruiz-Trillo I."/>
            <person name="Young S.K."/>
            <person name="Zeng Q."/>
            <person name="Gargeya S."/>
            <person name="Fitzgerald M."/>
            <person name="Haas B."/>
            <person name="Abouelleil A."/>
            <person name="Alvarado L."/>
            <person name="Arachchi H.M."/>
            <person name="Berlin A."/>
            <person name="Chapman S.B."/>
            <person name="Gearin G."/>
            <person name="Goldberg J."/>
            <person name="Griggs A."/>
            <person name="Gujja S."/>
            <person name="Hansen M."/>
            <person name="Heiman D."/>
            <person name="Howarth C."/>
            <person name="Larimer J."/>
            <person name="Lui A."/>
            <person name="MacDonald P.J.P."/>
            <person name="McCowen C."/>
            <person name="Montmayeur A."/>
            <person name="Murphy C."/>
            <person name="Neiman D."/>
            <person name="Pearson M."/>
            <person name="Priest M."/>
            <person name="Roberts A."/>
            <person name="Saif S."/>
            <person name="Shea T."/>
            <person name="Sisk P."/>
            <person name="Stolte C."/>
            <person name="Sykes S."/>
            <person name="Wortman J."/>
            <person name="Nusbaum C."/>
            <person name="Birren B."/>
        </authorList>
    </citation>
    <scope>NUCLEOTIDE SEQUENCE [LARGE SCALE GENOMIC DNA]</scope>
    <source>
        <strain evidence="3 4">ATCC 38327</strain>
    </source>
</reference>
<dbReference type="Pfam" id="PF07393">
    <property type="entry name" value="Sec10_HB"/>
    <property type="match status" value="1"/>
</dbReference>
<dbReference type="Proteomes" id="UP000054350">
    <property type="component" value="Unassembled WGS sequence"/>
</dbReference>
<evidence type="ECO:0000313" key="3">
    <source>
        <dbReference type="EMBL" id="KNE58060.1"/>
    </source>
</evidence>
<dbReference type="GO" id="GO:0006893">
    <property type="term" value="P:Golgi to plasma membrane transport"/>
    <property type="evidence" value="ECO:0007669"/>
    <property type="project" value="TreeGrafter"/>
</dbReference>
<dbReference type="EMBL" id="GG745332">
    <property type="protein sequence ID" value="KNE58060.1"/>
    <property type="molecule type" value="Genomic_DNA"/>
</dbReference>